<dbReference type="InterPro" id="IPR001063">
    <property type="entry name" value="Ribosomal_uL22"/>
</dbReference>
<proteinExistence type="inferred from homology"/>
<dbReference type="InterPro" id="IPR036394">
    <property type="entry name" value="Ribosomal_uL22_sf"/>
</dbReference>
<organism evidence="12 13">
    <name type="scientific">Candidatus Woesebacteria bacterium RIFCSPHIGHO2_12_FULL_41_24</name>
    <dbReference type="NCBI Taxonomy" id="1802510"/>
    <lineage>
        <taxon>Bacteria</taxon>
        <taxon>Candidatus Woeseibacteriota</taxon>
    </lineage>
</organism>
<comment type="subunit">
    <text evidence="7 9">Part of the 50S ribosomal subunit.</text>
</comment>
<evidence type="ECO:0000256" key="10">
    <source>
        <dbReference type="RuleBase" id="RU004008"/>
    </source>
</evidence>
<evidence type="ECO:0000313" key="12">
    <source>
        <dbReference type="EMBL" id="OGM53673.1"/>
    </source>
</evidence>
<feature type="region of interest" description="Disordered" evidence="11">
    <location>
        <begin position="78"/>
        <end position="100"/>
    </location>
</feature>
<evidence type="ECO:0000256" key="6">
    <source>
        <dbReference type="ARBA" id="ARBA00035207"/>
    </source>
</evidence>
<keyword evidence="5 7" id="KW-0687">Ribonucleoprotein</keyword>
<dbReference type="AlphaFoldDB" id="A0A1F8APJ0"/>
<evidence type="ECO:0000256" key="4">
    <source>
        <dbReference type="ARBA" id="ARBA00022980"/>
    </source>
</evidence>
<dbReference type="InterPro" id="IPR047867">
    <property type="entry name" value="Ribosomal_uL22_bac/org-type"/>
</dbReference>
<name>A0A1F8APJ0_9BACT</name>
<accession>A0A1F8APJ0</accession>
<dbReference type="InterPro" id="IPR005727">
    <property type="entry name" value="Ribosomal_uL22_bac/chlpt-type"/>
</dbReference>
<dbReference type="Gene3D" id="3.90.470.10">
    <property type="entry name" value="Ribosomal protein L22/L17"/>
    <property type="match status" value="1"/>
</dbReference>
<feature type="compositionally biased region" description="Basic and acidic residues" evidence="11">
    <location>
        <begin position="117"/>
        <end position="128"/>
    </location>
</feature>
<feature type="compositionally biased region" description="Basic residues" evidence="11">
    <location>
        <begin position="81"/>
        <end position="100"/>
    </location>
</feature>
<evidence type="ECO:0000256" key="5">
    <source>
        <dbReference type="ARBA" id="ARBA00023274"/>
    </source>
</evidence>
<gene>
    <name evidence="7" type="primary">rplV</name>
    <name evidence="12" type="ORF">A3E44_02215</name>
</gene>
<evidence type="ECO:0000256" key="8">
    <source>
        <dbReference type="RuleBase" id="RU004005"/>
    </source>
</evidence>
<dbReference type="EMBL" id="MGGW01000021">
    <property type="protein sequence ID" value="OGM53673.1"/>
    <property type="molecule type" value="Genomic_DNA"/>
</dbReference>
<dbReference type="PANTHER" id="PTHR13501:SF8">
    <property type="entry name" value="LARGE RIBOSOMAL SUBUNIT PROTEIN UL22M"/>
    <property type="match status" value="1"/>
</dbReference>
<protein>
    <recommendedName>
        <fullName evidence="6 7">Large ribosomal subunit protein uL22</fullName>
    </recommendedName>
</protein>
<feature type="region of interest" description="Disordered" evidence="11">
    <location>
        <begin position="109"/>
        <end position="128"/>
    </location>
</feature>
<comment type="function">
    <text evidence="7 10">This protein binds specifically to 23S rRNA; its binding is stimulated by other ribosomal proteins, e.g., L4, L17, and L20. It is important during the early stages of 50S assembly. It makes multiple contacts with different domains of the 23S rRNA in the assembled 50S subunit and ribosome.</text>
</comment>
<dbReference type="Pfam" id="PF00237">
    <property type="entry name" value="Ribosomal_L22"/>
    <property type="match status" value="1"/>
</dbReference>
<sequence length="128" mass="14532">MEIVAVQKFIRMSPKKLRIVADKVRKMKPQAAVDILPFVEKSAAEPLMKVIKTAIANARVKNVSEDLLRIKEVQINEGPRLKRGRPVSRGRSHPYKRRMSHIRVVLTTKSVPKAKKVKGDKEKNGTEN</sequence>
<evidence type="ECO:0000256" key="11">
    <source>
        <dbReference type="SAM" id="MobiDB-lite"/>
    </source>
</evidence>
<dbReference type="GO" id="GO:0019843">
    <property type="term" value="F:rRNA binding"/>
    <property type="evidence" value="ECO:0007669"/>
    <property type="project" value="UniProtKB-UniRule"/>
</dbReference>
<reference evidence="12 13" key="1">
    <citation type="journal article" date="2016" name="Nat. Commun.">
        <title>Thousands of microbial genomes shed light on interconnected biogeochemical processes in an aquifer system.</title>
        <authorList>
            <person name="Anantharaman K."/>
            <person name="Brown C.T."/>
            <person name="Hug L.A."/>
            <person name="Sharon I."/>
            <person name="Castelle C.J."/>
            <person name="Probst A.J."/>
            <person name="Thomas B.C."/>
            <person name="Singh A."/>
            <person name="Wilkins M.J."/>
            <person name="Karaoz U."/>
            <person name="Brodie E.L."/>
            <person name="Williams K.H."/>
            <person name="Hubbard S.S."/>
            <person name="Banfield J.F."/>
        </authorList>
    </citation>
    <scope>NUCLEOTIDE SEQUENCE [LARGE SCALE GENOMIC DNA]</scope>
</reference>
<evidence type="ECO:0000313" key="13">
    <source>
        <dbReference type="Proteomes" id="UP000178603"/>
    </source>
</evidence>
<dbReference type="HAMAP" id="MF_01331_B">
    <property type="entry name" value="Ribosomal_uL22_B"/>
    <property type="match status" value="1"/>
</dbReference>
<comment type="function">
    <text evidence="7">The globular domain of the protein is located near the polypeptide exit tunnel on the outside of the subunit, while an extended beta-hairpin is found that lines the wall of the exit tunnel in the center of the 70S ribosome.</text>
</comment>
<evidence type="ECO:0000256" key="7">
    <source>
        <dbReference type="HAMAP-Rule" id="MF_01331"/>
    </source>
</evidence>
<evidence type="ECO:0000256" key="1">
    <source>
        <dbReference type="ARBA" id="ARBA00009451"/>
    </source>
</evidence>
<dbReference type="SUPFAM" id="SSF54843">
    <property type="entry name" value="Ribosomal protein L22"/>
    <property type="match status" value="1"/>
</dbReference>
<dbReference type="PANTHER" id="PTHR13501">
    <property type="entry name" value="CHLOROPLAST 50S RIBOSOMAL PROTEIN L22-RELATED"/>
    <property type="match status" value="1"/>
</dbReference>
<keyword evidence="2 7" id="KW-0699">rRNA-binding</keyword>
<dbReference type="GO" id="GO:0006412">
    <property type="term" value="P:translation"/>
    <property type="evidence" value="ECO:0007669"/>
    <property type="project" value="UniProtKB-UniRule"/>
</dbReference>
<evidence type="ECO:0000256" key="9">
    <source>
        <dbReference type="RuleBase" id="RU004006"/>
    </source>
</evidence>
<comment type="caution">
    <text evidence="12">The sequence shown here is derived from an EMBL/GenBank/DDBJ whole genome shotgun (WGS) entry which is preliminary data.</text>
</comment>
<dbReference type="GO" id="GO:0003735">
    <property type="term" value="F:structural constituent of ribosome"/>
    <property type="evidence" value="ECO:0007669"/>
    <property type="project" value="InterPro"/>
</dbReference>
<dbReference type="GO" id="GO:0022625">
    <property type="term" value="C:cytosolic large ribosomal subunit"/>
    <property type="evidence" value="ECO:0007669"/>
    <property type="project" value="TreeGrafter"/>
</dbReference>
<dbReference type="NCBIfam" id="TIGR01044">
    <property type="entry name" value="rplV_bact"/>
    <property type="match status" value="1"/>
</dbReference>
<evidence type="ECO:0000256" key="2">
    <source>
        <dbReference type="ARBA" id="ARBA00022730"/>
    </source>
</evidence>
<dbReference type="CDD" id="cd00336">
    <property type="entry name" value="Ribosomal_L22"/>
    <property type="match status" value="1"/>
</dbReference>
<dbReference type="Proteomes" id="UP000178603">
    <property type="component" value="Unassembled WGS sequence"/>
</dbReference>
<evidence type="ECO:0000256" key="3">
    <source>
        <dbReference type="ARBA" id="ARBA00022884"/>
    </source>
</evidence>
<keyword evidence="4 7" id="KW-0689">Ribosomal protein</keyword>
<comment type="similarity">
    <text evidence="1 7 8">Belongs to the universal ribosomal protein uL22 family.</text>
</comment>
<keyword evidence="3 7" id="KW-0694">RNA-binding</keyword>